<protein>
    <recommendedName>
        <fullName evidence="4">PiggyBac transposable element-derived protein domain-containing protein</fullName>
    </recommendedName>
</protein>
<comment type="caution">
    <text evidence="2">The sequence shown here is derived from an EMBL/GenBank/DDBJ whole genome shotgun (WGS) entry which is preliminary data.</text>
</comment>
<dbReference type="EMBL" id="JYDP01000043">
    <property type="protein sequence ID" value="KRZ12173.1"/>
    <property type="molecule type" value="Genomic_DNA"/>
</dbReference>
<sequence>MCGYFNLFLLVISDFGLTFSDISQQLRNQQQCGYKKSFPRKFRNFGGYRLACFTKNGEKIDDR</sequence>
<feature type="signal peptide" evidence="1">
    <location>
        <begin position="1"/>
        <end position="18"/>
    </location>
</feature>
<dbReference type="AlphaFoldDB" id="A0A0V1HNI9"/>
<organism evidence="2 3">
    <name type="scientific">Trichinella zimbabwensis</name>
    <dbReference type="NCBI Taxonomy" id="268475"/>
    <lineage>
        <taxon>Eukaryota</taxon>
        <taxon>Metazoa</taxon>
        <taxon>Ecdysozoa</taxon>
        <taxon>Nematoda</taxon>
        <taxon>Enoplea</taxon>
        <taxon>Dorylaimia</taxon>
        <taxon>Trichinellida</taxon>
        <taxon>Trichinellidae</taxon>
        <taxon>Trichinella</taxon>
    </lineage>
</organism>
<dbReference type="Proteomes" id="UP000055024">
    <property type="component" value="Unassembled WGS sequence"/>
</dbReference>
<evidence type="ECO:0000256" key="1">
    <source>
        <dbReference type="SAM" id="SignalP"/>
    </source>
</evidence>
<evidence type="ECO:0000313" key="2">
    <source>
        <dbReference type="EMBL" id="KRZ12173.1"/>
    </source>
</evidence>
<gene>
    <name evidence="2" type="ORF">T11_13019</name>
</gene>
<feature type="chain" id="PRO_5006879309" description="PiggyBac transposable element-derived protein domain-containing protein" evidence="1">
    <location>
        <begin position="19"/>
        <end position="63"/>
    </location>
</feature>
<proteinExistence type="predicted"/>
<evidence type="ECO:0000313" key="3">
    <source>
        <dbReference type="Proteomes" id="UP000055024"/>
    </source>
</evidence>
<keyword evidence="3" id="KW-1185">Reference proteome</keyword>
<reference evidence="2 3" key="1">
    <citation type="submission" date="2015-01" db="EMBL/GenBank/DDBJ databases">
        <title>Evolution of Trichinella species and genotypes.</title>
        <authorList>
            <person name="Korhonen P.K."/>
            <person name="Edoardo P."/>
            <person name="Giuseppe L.R."/>
            <person name="Gasser R.B."/>
        </authorList>
    </citation>
    <scope>NUCLEOTIDE SEQUENCE [LARGE SCALE GENOMIC DNA]</scope>
    <source>
        <strain evidence="2">ISS1029</strain>
    </source>
</reference>
<evidence type="ECO:0008006" key="4">
    <source>
        <dbReference type="Google" id="ProtNLM"/>
    </source>
</evidence>
<name>A0A0V1HNI9_9BILA</name>
<accession>A0A0V1HNI9</accession>
<keyword evidence="1" id="KW-0732">Signal</keyword>